<comment type="caution">
    <text evidence="2">The sequence shown here is derived from an EMBL/GenBank/DDBJ whole genome shotgun (WGS) entry which is preliminary data.</text>
</comment>
<dbReference type="InterPro" id="IPR029063">
    <property type="entry name" value="SAM-dependent_MTases_sf"/>
</dbReference>
<evidence type="ECO:0000313" key="2">
    <source>
        <dbReference type="EMBL" id="MBJ7602467.1"/>
    </source>
</evidence>
<accession>A0A934NGQ0</accession>
<evidence type="ECO:0000256" key="1">
    <source>
        <dbReference type="SAM" id="MobiDB-lite"/>
    </source>
</evidence>
<evidence type="ECO:0000313" key="3">
    <source>
        <dbReference type="Proteomes" id="UP000620075"/>
    </source>
</evidence>
<keyword evidence="2" id="KW-0489">Methyltransferase</keyword>
<dbReference type="SUPFAM" id="SSF53335">
    <property type="entry name" value="S-adenosyl-L-methionine-dependent methyltransferases"/>
    <property type="match status" value="1"/>
</dbReference>
<dbReference type="Pfam" id="PF13489">
    <property type="entry name" value="Methyltransf_23"/>
    <property type="match status" value="1"/>
</dbReference>
<feature type="region of interest" description="Disordered" evidence="1">
    <location>
        <begin position="1"/>
        <end position="23"/>
    </location>
</feature>
<sequence>MPTFTRGGLVEPDDYPGTSTATAEVSASTIDVTALMREVEAEVERKRKNGEYPPELMAAPDDDWDVDQLTPALAKIRHSSIVPMDMRLTSTRPGLGPAVTLVKRSMAWMLRWYTAELRRQSQEFAMQTSHSLDALATRVRDIEGSIVTSWQVDKELDYVAFENRFRGSEAVIEERQSAYVDYFRDGPGRVVDLGCGRGEFLTLLSRAGIEAYGVDQNPGMAAACRARGFEIKADDAIRHLENCQPASLGGVFCAQVLEHLAAPQVIRFFPAAARALKPGGVLIAETLNPQSLVLFAGPLYVDLGHMKPLHPLTLEYLAQAAGFSQVQMRYSSQPPTQASLERLSTDQGEPVDGRTELLNRNIDRLNSIIYGPLDFAVIARL</sequence>
<dbReference type="Gene3D" id="3.40.50.150">
    <property type="entry name" value="Vaccinia Virus protein VP39"/>
    <property type="match status" value="1"/>
</dbReference>
<protein>
    <submittedName>
        <fullName evidence="2">Class I SAM-dependent methyltransferase</fullName>
    </submittedName>
</protein>
<dbReference type="CDD" id="cd02440">
    <property type="entry name" value="AdoMet_MTases"/>
    <property type="match status" value="1"/>
</dbReference>
<dbReference type="GO" id="GO:0032259">
    <property type="term" value="P:methylation"/>
    <property type="evidence" value="ECO:0007669"/>
    <property type="project" value="UniProtKB-KW"/>
</dbReference>
<dbReference type="AlphaFoldDB" id="A0A934NGQ0"/>
<dbReference type="PANTHER" id="PTHR43861">
    <property type="entry name" value="TRANS-ACONITATE 2-METHYLTRANSFERASE-RELATED"/>
    <property type="match status" value="1"/>
</dbReference>
<reference evidence="2 3" key="1">
    <citation type="submission" date="2020-10" db="EMBL/GenBank/DDBJ databases">
        <title>Ca. Dormibacterota MAGs.</title>
        <authorList>
            <person name="Montgomery K."/>
        </authorList>
    </citation>
    <scope>NUCLEOTIDE SEQUENCE [LARGE SCALE GENOMIC DNA]</scope>
    <source>
        <strain evidence="2">SC8811_S16_3</strain>
    </source>
</reference>
<proteinExistence type="predicted"/>
<dbReference type="Proteomes" id="UP000620075">
    <property type="component" value="Unassembled WGS sequence"/>
</dbReference>
<dbReference type="EMBL" id="JAEKNQ010000019">
    <property type="protein sequence ID" value="MBJ7602467.1"/>
    <property type="molecule type" value="Genomic_DNA"/>
</dbReference>
<name>A0A934NGQ0_9BACT</name>
<keyword evidence="2" id="KW-0808">Transferase</keyword>
<gene>
    <name evidence="2" type="ORF">JF888_04630</name>
</gene>
<organism evidence="2 3">
    <name type="scientific">Candidatus Dormiibacter inghamiae</name>
    <dbReference type="NCBI Taxonomy" id="3127013"/>
    <lineage>
        <taxon>Bacteria</taxon>
        <taxon>Bacillati</taxon>
        <taxon>Candidatus Dormiibacterota</taxon>
        <taxon>Candidatus Dormibacteria</taxon>
        <taxon>Candidatus Dormibacterales</taxon>
        <taxon>Candidatus Dormibacteraceae</taxon>
        <taxon>Candidatus Dormiibacter</taxon>
    </lineage>
</organism>
<dbReference type="GO" id="GO:0008168">
    <property type="term" value="F:methyltransferase activity"/>
    <property type="evidence" value="ECO:0007669"/>
    <property type="project" value="UniProtKB-KW"/>
</dbReference>